<dbReference type="InterPro" id="IPR011009">
    <property type="entry name" value="Kinase-like_dom_sf"/>
</dbReference>
<dbReference type="InterPro" id="IPR000719">
    <property type="entry name" value="Prot_kinase_dom"/>
</dbReference>
<dbReference type="Gene3D" id="3.30.200.20">
    <property type="entry name" value="Phosphorylase Kinase, domain 1"/>
    <property type="match status" value="1"/>
</dbReference>
<feature type="compositionally biased region" description="Low complexity" evidence="1">
    <location>
        <begin position="218"/>
        <end position="231"/>
    </location>
</feature>
<dbReference type="PROSITE" id="PS50011">
    <property type="entry name" value="PROTEIN_KINASE_DOM"/>
    <property type="match status" value="1"/>
</dbReference>
<evidence type="ECO:0000256" key="1">
    <source>
        <dbReference type="SAM" id="MobiDB-lite"/>
    </source>
</evidence>
<keyword evidence="2" id="KW-0812">Transmembrane</keyword>
<proteinExistence type="predicted"/>
<gene>
    <name evidence="4" type="ORF">C0Q70_09267</name>
</gene>
<dbReference type="InterPro" id="IPR020635">
    <property type="entry name" value="Tyr_kinase_cat_dom"/>
</dbReference>
<dbReference type="AlphaFoldDB" id="A0A2T7P9C4"/>
<feature type="transmembrane region" description="Helical" evidence="2">
    <location>
        <begin position="24"/>
        <end position="43"/>
    </location>
</feature>
<sequence>MANAVKSVFTRTANPDNEDKTVQYATAAPVLVGVIAVVVCLLYRRRIKARRKNAALRDSSHRECFYFDDTGNKPLYEKTVTKEEAALLVADEYEIDYSALHFTQTVGEGAFGKVMKAELNLSVACSYGALSAAPKVVAVKMLKDHATPDERRNLLLEIDAMKQLGQHQNIVSIIACVTSAPRLCLVMHYCPLGDLRNYLRNRRIQVNKVQAPSYNRKTSTAAASGESATASSRDNTELLTLGGDTESISQTTLLSFARQIALGMEYLAQRKFIHRDLAARNILLYSHRQLKISDFGLARDVYETNMYQPTSARKLPYKWMPIESIFDQVFTIKSDVWSYGIVLWEIVTLGGSPYPGIPNKDLFRLLKEGYRMEKPENCSPEIYKMMLSCWHPKPEDRPSFTELRTKLERSLEVTESYIDLNIAVSEDYYHHDAESTDGADPFGSARTSSEDHHHCQALDSSQTAIADVHERSSFHGDAPSAPPRNDTSTVTRKASLLGFRPKSLPSVIFPDIDLGNGSFVPKPRSLDGRPCCLGNSQPLMAHSAKMSRDLCQAEAGLVKTPTATLPDSSGSSTDLTCDCESPVSLSDVSVTSDSKAHVQHAPSLTYGLISLLGKTGQLRRGKGRDERQSLSLTEVSMIERVGMDVDHFDLRPGRLSYAQL</sequence>
<keyword evidence="5" id="KW-1185">Reference proteome</keyword>
<dbReference type="PANTHER" id="PTHR24416">
    <property type="entry name" value="TYROSINE-PROTEIN KINASE RECEPTOR"/>
    <property type="match status" value="1"/>
</dbReference>
<dbReference type="PRINTS" id="PR00109">
    <property type="entry name" value="TYRKINASE"/>
</dbReference>
<dbReference type="GO" id="GO:0005524">
    <property type="term" value="F:ATP binding"/>
    <property type="evidence" value="ECO:0007669"/>
    <property type="project" value="InterPro"/>
</dbReference>
<dbReference type="Proteomes" id="UP000245119">
    <property type="component" value="Linkage Group LG5"/>
</dbReference>
<evidence type="ECO:0000256" key="2">
    <source>
        <dbReference type="SAM" id="Phobius"/>
    </source>
</evidence>
<dbReference type="Pfam" id="PF07714">
    <property type="entry name" value="PK_Tyr_Ser-Thr"/>
    <property type="match status" value="1"/>
</dbReference>
<evidence type="ECO:0000259" key="3">
    <source>
        <dbReference type="PROSITE" id="PS50011"/>
    </source>
</evidence>
<organism evidence="4 5">
    <name type="scientific">Pomacea canaliculata</name>
    <name type="common">Golden apple snail</name>
    <dbReference type="NCBI Taxonomy" id="400727"/>
    <lineage>
        <taxon>Eukaryota</taxon>
        <taxon>Metazoa</taxon>
        <taxon>Spiralia</taxon>
        <taxon>Lophotrochozoa</taxon>
        <taxon>Mollusca</taxon>
        <taxon>Gastropoda</taxon>
        <taxon>Caenogastropoda</taxon>
        <taxon>Architaenioglossa</taxon>
        <taxon>Ampullarioidea</taxon>
        <taxon>Ampullariidae</taxon>
        <taxon>Pomacea</taxon>
    </lineage>
</organism>
<keyword evidence="2" id="KW-0472">Membrane</keyword>
<evidence type="ECO:0000313" key="4">
    <source>
        <dbReference type="EMBL" id="PVD30006.1"/>
    </source>
</evidence>
<dbReference type="InterPro" id="IPR050122">
    <property type="entry name" value="RTK"/>
</dbReference>
<feature type="region of interest" description="Disordered" evidence="1">
    <location>
        <begin position="433"/>
        <end position="453"/>
    </location>
</feature>
<keyword evidence="2" id="KW-1133">Transmembrane helix</keyword>
<dbReference type="Gene3D" id="1.10.510.10">
    <property type="entry name" value="Transferase(Phosphotransferase) domain 1"/>
    <property type="match status" value="1"/>
</dbReference>
<dbReference type="CDD" id="cd00192">
    <property type="entry name" value="PTKc"/>
    <property type="match status" value="1"/>
</dbReference>
<reference evidence="4 5" key="1">
    <citation type="submission" date="2018-04" db="EMBL/GenBank/DDBJ databases">
        <title>The genome of golden apple snail Pomacea canaliculata provides insight into stress tolerance and invasive adaptation.</title>
        <authorList>
            <person name="Liu C."/>
            <person name="Liu B."/>
            <person name="Ren Y."/>
            <person name="Zhang Y."/>
            <person name="Wang H."/>
            <person name="Li S."/>
            <person name="Jiang F."/>
            <person name="Yin L."/>
            <person name="Zhang G."/>
            <person name="Qian W."/>
            <person name="Fan W."/>
        </authorList>
    </citation>
    <scope>NUCLEOTIDE SEQUENCE [LARGE SCALE GENOMIC DNA]</scope>
    <source>
        <strain evidence="4">SZHN2017</strain>
        <tissue evidence="4">Muscle</tissue>
    </source>
</reference>
<protein>
    <recommendedName>
        <fullName evidence="3">Protein kinase domain-containing protein</fullName>
    </recommendedName>
</protein>
<name>A0A2T7P9C4_POMCA</name>
<dbReference type="GO" id="GO:0043235">
    <property type="term" value="C:receptor complex"/>
    <property type="evidence" value="ECO:0007669"/>
    <property type="project" value="TreeGrafter"/>
</dbReference>
<evidence type="ECO:0000313" key="5">
    <source>
        <dbReference type="Proteomes" id="UP000245119"/>
    </source>
</evidence>
<feature type="region of interest" description="Disordered" evidence="1">
    <location>
        <begin position="210"/>
        <end position="231"/>
    </location>
</feature>
<accession>A0A2T7P9C4</accession>
<dbReference type="GO" id="GO:0005886">
    <property type="term" value="C:plasma membrane"/>
    <property type="evidence" value="ECO:0007669"/>
    <property type="project" value="TreeGrafter"/>
</dbReference>
<dbReference type="GO" id="GO:0007169">
    <property type="term" value="P:cell surface receptor protein tyrosine kinase signaling pathway"/>
    <property type="evidence" value="ECO:0007669"/>
    <property type="project" value="TreeGrafter"/>
</dbReference>
<dbReference type="STRING" id="400727.A0A2T7P9C4"/>
<dbReference type="InterPro" id="IPR001245">
    <property type="entry name" value="Ser-Thr/Tyr_kinase_cat_dom"/>
</dbReference>
<dbReference type="InterPro" id="IPR008266">
    <property type="entry name" value="Tyr_kinase_AS"/>
</dbReference>
<dbReference type="SUPFAM" id="SSF56112">
    <property type="entry name" value="Protein kinase-like (PK-like)"/>
    <property type="match status" value="1"/>
</dbReference>
<comment type="caution">
    <text evidence="4">The sequence shown here is derived from an EMBL/GenBank/DDBJ whole genome shotgun (WGS) entry which is preliminary data.</text>
</comment>
<dbReference type="PROSITE" id="PS00109">
    <property type="entry name" value="PROTEIN_KINASE_TYR"/>
    <property type="match status" value="1"/>
</dbReference>
<dbReference type="SMART" id="SM00219">
    <property type="entry name" value="TyrKc"/>
    <property type="match status" value="1"/>
</dbReference>
<dbReference type="PANTHER" id="PTHR24416:SF620">
    <property type="entry name" value="TYROSINE-PROTEIN KINASE RECEPTOR TORSO"/>
    <property type="match status" value="1"/>
</dbReference>
<dbReference type="EMBL" id="PZQS01000005">
    <property type="protein sequence ID" value="PVD30006.1"/>
    <property type="molecule type" value="Genomic_DNA"/>
</dbReference>
<dbReference type="FunFam" id="1.10.510.10:FF:000462">
    <property type="entry name" value="Receptor tyrosine kinase"/>
    <property type="match status" value="1"/>
</dbReference>
<dbReference type="GO" id="GO:0004714">
    <property type="term" value="F:transmembrane receptor protein tyrosine kinase activity"/>
    <property type="evidence" value="ECO:0007669"/>
    <property type="project" value="TreeGrafter"/>
</dbReference>
<feature type="domain" description="Protein kinase" evidence="3">
    <location>
        <begin position="100"/>
        <end position="418"/>
    </location>
</feature>
<dbReference type="OrthoDB" id="3256376at2759"/>